<keyword evidence="1" id="KW-0175">Coiled coil</keyword>
<protein>
    <submittedName>
        <fullName evidence="2">Uncharacterized protein</fullName>
    </submittedName>
</protein>
<dbReference type="RefSeq" id="WP_118225168.1">
    <property type="nucleotide sequence ID" value="NZ_QRIC01000022.1"/>
</dbReference>
<organism evidence="2 3">
    <name type="scientific">Dorea longicatena</name>
    <dbReference type="NCBI Taxonomy" id="88431"/>
    <lineage>
        <taxon>Bacteria</taxon>
        <taxon>Bacillati</taxon>
        <taxon>Bacillota</taxon>
        <taxon>Clostridia</taxon>
        <taxon>Lachnospirales</taxon>
        <taxon>Lachnospiraceae</taxon>
        <taxon>Dorea</taxon>
    </lineage>
</organism>
<comment type="caution">
    <text evidence="2">The sequence shown here is derived from an EMBL/GenBank/DDBJ whole genome shotgun (WGS) entry which is preliminary data.</text>
</comment>
<reference evidence="2 3" key="1">
    <citation type="submission" date="2018-08" db="EMBL/GenBank/DDBJ databases">
        <title>A genome reference for cultivated species of the human gut microbiota.</title>
        <authorList>
            <person name="Zou Y."/>
            <person name="Xue W."/>
            <person name="Luo G."/>
        </authorList>
    </citation>
    <scope>NUCLEOTIDE SEQUENCE [LARGE SCALE GENOMIC DNA]</scope>
    <source>
        <strain evidence="2 3">AM22-22</strain>
    </source>
</reference>
<keyword evidence="3" id="KW-1185">Reference proteome</keyword>
<dbReference type="Proteomes" id="UP000284095">
    <property type="component" value="Unassembled WGS sequence"/>
</dbReference>
<accession>A0A414STA2</accession>
<name>A0A414STA2_9FIRM</name>
<dbReference type="AlphaFoldDB" id="A0A414STA2"/>
<proteinExistence type="predicted"/>
<evidence type="ECO:0000313" key="3">
    <source>
        <dbReference type="Proteomes" id="UP000284095"/>
    </source>
</evidence>
<evidence type="ECO:0000256" key="1">
    <source>
        <dbReference type="SAM" id="Coils"/>
    </source>
</evidence>
<gene>
    <name evidence="2" type="ORF">DW265_09920</name>
</gene>
<dbReference type="EMBL" id="QRIC01000022">
    <property type="protein sequence ID" value="RHG24676.1"/>
    <property type="molecule type" value="Genomic_DNA"/>
</dbReference>
<sequence>MQKSAKYMRSIFKGGKSKMRSITVREWISKFNNGEFGAGDFDTQTKAGWNDWFCPDRELASRLKKMGNLIKNIENDYILDNFFLVFYNICSIDYPLFDQARFTPFRRIADKDFEFVLSFDCPYNGYKYEICTARSDYHTEFQCNTVEELFDYLKQLTEDYKKEEMNMDCQHQK</sequence>
<feature type="coiled-coil region" evidence="1">
    <location>
        <begin position="146"/>
        <end position="173"/>
    </location>
</feature>
<evidence type="ECO:0000313" key="2">
    <source>
        <dbReference type="EMBL" id="RHG24676.1"/>
    </source>
</evidence>